<keyword evidence="1" id="KW-0805">Transcription regulation</keyword>
<dbReference type="SUPFAM" id="SSF53697">
    <property type="entry name" value="SIS domain"/>
    <property type="match status" value="1"/>
</dbReference>
<dbReference type="Pfam" id="PF01380">
    <property type="entry name" value="SIS"/>
    <property type="match status" value="1"/>
</dbReference>
<dbReference type="Gene3D" id="1.10.10.10">
    <property type="entry name" value="Winged helix-like DNA-binding domain superfamily/Winged helix DNA-binding domain"/>
    <property type="match status" value="1"/>
</dbReference>
<dbReference type="PROSITE" id="PS51071">
    <property type="entry name" value="HTH_RPIR"/>
    <property type="match status" value="1"/>
</dbReference>
<dbReference type="InterPro" id="IPR035472">
    <property type="entry name" value="RpiR-like_SIS"/>
</dbReference>
<name>A0A7C3E9P8_9SPIR</name>
<evidence type="ECO:0000259" key="5">
    <source>
        <dbReference type="PROSITE" id="PS51464"/>
    </source>
</evidence>
<proteinExistence type="predicted"/>
<dbReference type="InterPro" id="IPR036388">
    <property type="entry name" value="WH-like_DNA-bd_sf"/>
</dbReference>
<organism evidence="6">
    <name type="scientific">Gracilinema caldarium</name>
    <dbReference type="NCBI Taxonomy" id="215591"/>
    <lineage>
        <taxon>Bacteria</taxon>
        <taxon>Pseudomonadati</taxon>
        <taxon>Spirochaetota</taxon>
        <taxon>Spirochaetia</taxon>
        <taxon>Spirochaetales</taxon>
        <taxon>Breznakiellaceae</taxon>
        <taxon>Gracilinema</taxon>
    </lineage>
</organism>
<dbReference type="InterPro" id="IPR046348">
    <property type="entry name" value="SIS_dom_sf"/>
</dbReference>
<dbReference type="InterPro" id="IPR001347">
    <property type="entry name" value="SIS_dom"/>
</dbReference>
<dbReference type="Pfam" id="PF01418">
    <property type="entry name" value="HTH_6"/>
    <property type="match status" value="1"/>
</dbReference>
<evidence type="ECO:0000256" key="3">
    <source>
        <dbReference type="ARBA" id="ARBA00023163"/>
    </source>
</evidence>
<dbReference type="CDD" id="cd05013">
    <property type="entry name" value="SIS_RpiR"/>
    <property type="match status" value="1"/>
</dbReference>
<dbReference type="GO" id="GO:0003700">
    <property type="term" value="F:DNA-binding transcription factor activity"/>
    <property type="evidence" value="ECO:0007669"/>
    <property type="project" value="InterPro"/>
</dbReference>
<evidence type="ECO:0000256" key="2">
    <source>
        <dbReference type="ARBA" id="ARBA00023125"/>
    </source>
</evidence>
<dbReference type="GO" id="GO:0003677">
    <property type="term" value="F:DNA binding"/>
    <property type="evidence" value="ECO:0007669"/>
    <property type="project" value="UniProtKB-KW"/>
</dbReference>
<accession>A0A7C3E9P8</accession>
<dbReference type="EMBL" id="DSVL01000282">
    <property type="protein sequence ID" value="HFH29673.1"/>
    <property type="molecule type" value="Genomic_DNA"/>
</dbReference>
<dbReference type="GO" id="GO:0097367">
    <property type="term" value="F:carbohydrate derivative binding"/>
    <property type="evidence" value="ECO:0007669"/>
    <property type="project" value="InterPro"/>
</dbReference>
<dbReference type="GO" id="GO:1901135">
    <property type="term" value="P:carbohydrate derivative metabolic process"/>
    <property type="evidence" value="ECO:0007669"/>
    <property type="project" value="InterPro"/>
</dbReference>
<comment type="caution">
    <text evidence="6">The sequence shown here is derived from an EMBL/GenBank/DDBJ whole genome shotgun (WGS) entry which is preliminary data.</text>
</comment>
<dbReference type="Gene3D" id="3.40.50.10490">
    <property type="entry name" value="Glucose-6-phosphate isomerase like protein, domain 1"/>
    <property type="match status" value="1"/>
</dbReference>
<gene>
    <name evidence="6" type="ORF">ENS59_09210</name>
</gene>
<dbReference type="InterPro" id="IPR000281">
    <property type="entry name" value="HTH_RpiR"/>
</dbReference>
<dbReference type="PANTHER" id="PTHR30514">
    <property type="entry name" value="GLUCOKINASE"/>
    <property type="match status" value="1"/>
</dbReference>
<feature type="domain" description="HTH rpiR-type" evidence="4">
    <location>
        <begin position="10"/>
        <end position="86"/>
    </location>
</feature>
<keyword evidence="2" id="KW-0238">DNA-binding</keyword>
<keyword evidence="3" id="KW-0804">Transcription</keyword>
<evidence type="ECO:0000313" key="6">
    <source>
        <dbReference type="EMBL" id="HFH29673.1"/>
    </source>
</evidence>
<dbReference type="PROSITE" id="PS51464">
    <property type="entry name" value="SIS"/>
    <property type="match status" value="1"/>
</dbReference>
<dbReference type="InterPro" id="IPR047640">
    <property type="entry name" value="RpiR-like"/>
</dbReference>
<sequence length="252" mass="28964">MLYKELKNKDTLRVMFNIDTTKLNDSERKIIELILVHSKGNPAPTITEAAKLCLCSVSQISKSVKKAGFSGYKQFISYVYFGEEPKKDTVEEIERLKRFLKDFDIKLVAEFAALIAQHDKIILFGYGPSAICAQYFEYKLRLCSNAMVITAPDEQSAKSMLNSASLLVIFTTTGQYRSFEKLTLEAKFKKAEVVVISEEFNPQLMENCDHYYVLTQHRQPDTLKPYEKTRTIFFIFLEQVILTLLAKQSHPQ</sequence>
<feature type="domain" description="SIS" evidence="5">
    <location>
        <begin position="111"/>
        <end position="251"/>
    </location>
</feature>
<dbReference type="InterPro" id="IPR009057">
    <property type="entry name" value="Homeodomain-like_sf"/>
</dbReference>
<evidence type="ECO:0000259" key="4">
    <source>
        <dbReference type="PROSITE" id="PS51071"/>
    </source>
</evidence>
<dbReference type="PANTHER" id="PTHR30514:SF1">
    <property type="entry name" value="HTH-TYPE TRANSCRIPTIONAL REGULATOR HEXR-RELATED"/>
    <property type="match status" value="1"/>
</dbReference>
<protein>
    <submittedName>
        <fullName evidence="6">MurR/RpiR family transcriptional regulator</fullName>
    </submittedName>
</protein>
<dbReference type="AlphaFoldDB" id="A0A7C3E9P8"/>
<reference evidence="6" key="1">
    <citation type="journal article" date="2020" name="mSystems">
        <title>Genome- and Community-Level Interaction Insights into Carbon Utilization and Element Cycling Functions of Hydrothermarchaeota in Hydrothermal Sediment.</title>
        <authorList>
            <person name="Zhou Z."/>
            <person name="Liu Y."/>
            <person name="Xu W."/>
            <person name="Pan J."/>
            <person name="Luo Z.H."/>
            <person name="Li M."/>
        </authorList>
    </citation>
    <scope>NUCLEOTIDE SEQUENCE [LARGE SCALE GENOMIC DNA]</scope>
    <source>
        <strain evidence="6">SpSt-503</strain>
    </source>
</reference>
<evidence type="ECO:0000256" key="1">
    <source>
        <dbReference type="ARBA" id="ARBA00023015"/>
    </source>
</evidence>
<dbReference type="SUPFAM" id="SSF46689">
    <property type="entry name" value="Homeodomain-like"/>
    <property type="match status" value="1"/>
</dbReference>